<name>A0AAN6MYD3_9PEZI</name>
<dbReference type="Proteomes" id="UP001303473">
    <property type="component" value="Unassembled WGS sequence"/>
</dbReference>
<reference evidence="2" key="1">
    <citation type="journal article" date="2023" name="Mol. Phylogenet. Evol.">
        <title>Genome-scale phylogeny and comparative genomics of the fungal order Sordariales.</title>
        <authorList>
            <person name="Hensen N."/>
            <person name="Bonometti L."/>
            <person name="Westerberg I."/>
            <person name="Brannstrom I.O."/>
            <person name="Guillou S."/>
            <person name="Cros-Aarteil S."/>
            <person name="Calhoun S."/>
            <person name="Haridas S."/>
            <person name="Kuo A."/>
            <person name="Mondo S."/>
            <person name="Pangilinan J."/>
            <person name="Riley R."/>
            <person name="LaButti K."/>
            <person name="Andreopoulos B."/>
            <person name="Lipzen A."/>
            <person name="Chen C."/>
            <person name="Yan M."/>
            <person name="Daum C."/>
            <person name="Ng V."/>
            <person name="Clum A."/>
            <person name="Steindorff A."/>
            <person name="Ohm R.A."/>
            <person name="Martin F."/>
            <person name="Silar P."/>
            <person name="Natvig D.O."/>
            <person name="Lalanne C."/>
            <person name="Gautier V."/>
            <person name="Ament-Velasquez S.L."/>
            <person name="Kruys A."/>
            <person name="Hutchinson M.I."/>
            <person name="Powell A.J."/>
            <person name="Barry K."/>
            <person name="Miller A.N."/>
            <person name="Grigoriev I.V."/>
            <person name="Debuchy R."/>
            <person name="Gladieux P."/>
            <person name="Hiltunen Thoren M."/>
            <person name="Johannesson H."/>
        </authorList>
    </citation>
    <scope>NUCLEOTIDE SEQUENCE [LARGE SCALE GENOMIC DNA]</scope>
    <source>
        <strain evidence="2">CBS 340.73</strain>
    </source>
</reference>
<gene>
    <name evidence="1" type="ORF">QBC46DRAFT_421296</name>
</gene>
<dbReference type="InterPro" id="IPR053137">
    <property type="entry name" value="NLR-like"/>
</dbReference>
<dbReference type="PANTHER" id="PTHR46082">
    <property type="entry name" value="ATP/GTP-BINDING PROTEIN-RELATED"/>
    <property type="match status" value="1"/>
</dbReference>
<evidence type="ECO:0008006" key="3">
    <source>
        <dbReference type="Google" id="ProtNLM"/>
    </source>
</evidence>
<dbReference type="PANTHER" id="PTHR46082:SF6">
    <property type="entry name" value="AAA+ ATPASE DOMAIN-CONTAINING PROTEIN-RELATED"/>
    <property type="match status" value="1"/>
</dbReference>
<dbReference type="Gene3D" id="3.40.50.1580">
    <property type="entry name" value="Nucleoside phosphorylase domain"/>
    <property type="match status" value="1"/>
</dbReference>
<dbReference type="AlphaFoldDB" id="A0AAN6MYD3"/>
<dbReference type="GO" id="GO:0003824">
    <property type="term" value="F:catalytic activity"/>
    <property type="evidence" value="ECO:0007669"/>
    <property type="project" value="InterPro"/>
</dbReference>
<proteinExistence type="predicted"/>
<dbReference type="SUPFAM" id="SSF53167">
    <property type="entry name" value="Purine and uridine phosphorylases"/>
    <property type="match status" value="1"/>
</dbReference>
<dbReference type="EMBL" id="MU853908">
    <property type="protein sequence ID" value="KAK3935782.1"/>
    <property type="molecule type" value="Genomic_DNA"/>
</dbReference>
<keyword evidence="2" id="KW-1185">Reference proteome</keyword>
<protein>
    <recommendedName>
        <fullName evidence="3">Nucleoside phosphorylase domain-containing protein</fullName>
    </recommendedName>
</protein>
<dbReference type="InterPro" id="IPR035994">
    <property type="entry name" value="Nucleoside_phosphorylase_sf"/>
</dbReference>
<evidence type="ECO:0000313" key="1">
    <source>
        <dbReference type="EMBL" id="KAK3935782.1"/>
    </source>
</evidence>
<sequence length="204" mass="22448">MDDDGPLYDKAASDRNAYSTGAIGRYNIVLAYMPGIGMANAAAVAANLGIYGAVPFNLNSAEIVLSDVIISDGVVQYDFGQRLLKRFMRKDTLLNSLSKLNIKIRALLIKLFKATYRYVVDRKLCVKCGCNSPLIPRNRLDLVASGNTVIKSGEERDTITRAWDSFPCVVIKGAYDYADSYKTNVWQRYAAATAAACIKAFLNH</sequence>
<organism evidence="1 2">
    <name type="scientific">Diplogelasinospora grovesii</name>
    <dbReference type="NCBI Taxonomy" id="303347"/>
    <lineage>
        <taxon>Eukaryota</taxon>
        <taxon>Fungi</taxon>
        <taxon>Dikarya</taxon>
        <taxon>Ascomycota</taxon>
        <taxon>Pezizomycotina</taxon>
        <taxon>Sordariomycetes</taxon>
        <taxon>Sordariomycetidae</taxon>
        <taxon>Sordariales</taxon>
        <taxon>Diplogelasinosporaceae</taxon>
        <taxon>Diplogelasinospora</taxon>
    </lineage>
</organism>
<evidence type="ECO:0000313" key="2">
    <source>
        <dbReference type="Proteomes" id="UP001303473"/>
    </source>
</evidence>
<accession>A0AAN6MYD3</accession>
<comment type="caution">
    <text evidence="1">The sequence shown here is derived from an EMBL/GenBank/DDBJ whole genome shotgun (WGS) entry which is preliminary data.</text>
</comment>
<dbReference type="GO" id="GO:0009116">
    <property type="term" value="P:nucleoside metabolic process"/>
    <property type="evidence" value="ECO:0007669"/>
    <property type="project" value="InterPro"/>
</dbReference>